<evidence type="ECO:0000313" key="2">
    <source>
        <dbReference type="Proteomes" id="UP000198859"/>
    </source>
</evidence>
<dbReference type="Proteomes" id="UP000198859">
    <property type="component" value="Chromosome I"/>
</dbReference>
<keyword evidence="1" id="KW-0808">Transferase</keyword>
<dbReference type="Gene3D" id="1.10.150.290">
    <property type="entry name" value="S-adenosyl-L-methionine-dependent methyltransferases"/>
    <property type="match status" value="1"/>
</dbReference>
<name>A0A1H1S1N0_9ACTN</name>
<dbReference type="STRING" id="642780.SAMN04488570_1819"/>
<evidence type="ECO:0000313" key="1">
    <source>
        <dbReference type="EMBL" id="SDS41119.1"/>
    </source>
</evidence>
<sequence>MAFSWDPARYLGYADHRARPFHDLLAQIGAEDPSLVVDLGCGAGNLTALLPRRWPGARVLGSDSSEQMVEAARGAVGPGVELEVGDVRDWPDRGLRPDVLVSNAVLHWLPDHLDLLPGLAGTVAPGGWLAFQVPGSFGAPSHTLVTELAGRAPYAAHTGEVATMASHDPQTYLRLLADLGWEVDAWETTYSHVLTGEDPVFGWISGTGLRPTVQALPPELREQFEAELRPLLRAAYPEHGGVTVMPFRRVFVVARRP</sequence>
<dbReference type="CDD" id="cd02440">
    <property type="entry name" value="AdoMet_MTases"/>
    <property type="match status" value="1"/>
</dbReference>
<dbReference type="AlphaFoldDB" id="A0A1H1S1N0"/>
<keyword evidence="2" id="KW-1185">Reference proteome</keyword>
<dbReference type="Pfam" id="PF13489">
    <property type="entry name" value="Methyltransf_23"/>
    <property type="match status" value="1"/>
</dbReference>
<dbReference type="InterPro" id="IPR029063">
    <property type="entry name" value="SAM-dependent_MTases_sf"/>
</dbReference>
<dbReference type="PANTHER" id="PTHR43861:SF1">
    <property type="entry name" value="TRANS-ACONITATE 2-METHYLTRANSFERASE"/>
    <property type="match status" value="1"/>
</dbReference>
<keyword evidence="1" id="KW-0489">Methyltransferase</keyword>
<reference evidence="2" key="1">
    <citation type="submission" date="2016-10" db="EMBL/GenBank/DDBJ databases">
        <authorList>
            <person name="Varghese N."/>
            <person name="Submissions S."/>
        </authorList>
    </citation>
    <scope>NUCLEOTIDE SEQUENCE [LARGE SCALE GENOMIC DNA]</scope>
    <source>
        <strain evidence="2">DSM 22127</strain>
    </source>
</reference>
<dbReference type="OrthoDB" id="9795085at2"/>
<dbReference type="EMBL" id="LT629757">
    <property type="protein sequence ID" value="SDS41119.1"/>
    <property type="molecule type" value="Genomic_DNA"/>
</dbReference>
<accession>A0A1H1S1N0</accession>
<dbReference type="SUPFAM" id="SSF53335">
    <property type="entry name" value="S-adenosyl-L-methionine-dependent methyltransferases"/>
    <property type="match status" value="1"/>
</dbReference>
<dbReference type="RefSeq" id="WP_091728649.1">
    <property type="nucleotide sequence ID" value="NZ_LT629757.1"/>
</dbReference>
<protein>
    <submittedName>
        <fullName evidence="1">Trans-aconitate 2-methyltransferase</fullName>
    </submittedName>
</protein>
<dbReference type="GO" id="GO:0032259">
    <property type="term" value="P:methylation"/>
    <property type="evidence" value="ECO:0007669"/>
    <property type="project" value="UniProtKB-KW"/>
</dbReference>
<dbReference type="PANTHER" id="PTHR43861">
    <property type="entry name" value="TRANS-ACONITATE 2-METHYLTRANSFERASE-RELATED"/>
    <property type="match status" value="1"/>
</dbReference>
<dbReference type="Gene3D" id="3.40.50.150">
    <property type="entry name" value="Vaccinia Virus protein VP39"/>
    <property type="match status" value="1"/>
</dbReference>
<organism evidence="1 2">
    <name type="scientific">Nocardioides scoriae</name>
    <dbReference type="NCBI Taxonomy" id="642780"/>
    <lineage>
        <taxon>Bacteria</taxon>
        <taxon>Bacillati</taxon>
        <taxon>Actinomycetota</taxon>
        <taxon>Actinomycetes</taxon>
        <taxon>Propionibacteriales</taxon>
        <taxon>Nocardioidaceae</taxon>
        <taxon>Nocardioides</taxon>
    </lineage>
</organism>
<dbReference type="GO" id="GO:0030798">
    <property type="term" value="F:trans-aconitate 2-methyltransferase activity"/>
    <property type="evidence" value="ECO:0007669"/>
    <property type="project" value="InterPro"/>
</dbReference>
<gene>
    <name evidence="1" type="ORF">SAMN04488570_1819</name>
</gene>
<proteinExistence type="predicted"/>
<dbReference type="InterPro" id="IPR023149">
    <property type="entry name" value="Trans_acon_MeTrfase_C"/>
</dbReference>